<evidence type="ECO:0000313" key="2">
    <source>
        <dbReference type="EMBL" id="OEU07110.1"/>
    </source>
</evidence>
<organism evidence="2 3">
    <name type="scientific">Fragilariopsis cylindrus CCMP1102</name>
    <dbReference type="NCBI Taxonomy" id="635003"/>
    <lineage>
        <taxon>Eukaryota</taxon>
        <taxon>Sar</taxon>
        <taxon>Stramenopiles</taxon>
        <taxon>Ochrophyta</taxon>
        <taxon>Bacillariophyta</taxon>
        <taxon>Bacillariophyceae</taxon>
        <taxon>Bacillariophycidae</taxon>
        <taxon>Bacillariales</taxon>
        <taxon>Bacillariaceae</taxon>
        <taxon>Fragilariopsis</taxon>
    </lineage>
</organism>
<dbReference type="EMBL" id="KV784390">
    <property type="protein sequence ID" value="OEU07110.1"/>
    <property type="molecule type" value="Genomic_DNA"/>
</dbReference>
<dbReference type="AlphaFoldDB" id="A0A1E7EMF5"/>
<protein>
    <submittedName>
        <fullName evidence="2">Uncharacterized protein</fullName>
    </submittedName>
</protein>
<dbReference type="Proteomes" id="UP000095751">
    <property type="component" value="Unassembled WGS sequence"/>
</dbReference>
<dbReference type="KEGG" id="fcy:FRACYDRAFT_251847"/>
<name>A0A1E7EMF5_9STRA</name>
<evidence type="ECO:0000313" key="3">
    <source>
        <dbReference type="Proteomes" id="UP000095751"/>
    </source>
</evidence>
<feature type="compositionally biased region" description="Basic residues" evidence="1">
    <location>
        <begin position="107"/>
        <end position="117"/>
    </location>
</feature>
<feature type="region of interest" description="Disordered" evidence="1">
    <location>
        <begin position="91"/>
        <end position="117"/>
    </location>
</feature>
<gene>
    <name evidence="2" type="ORF">FRACYDRAFT_251847</name>
</gene>
<accession>A0A1E7EMF5</accession>
<sequence>MFRRPNTKPPPPMSRDIFSMGACVRVDPSTTKRKVDVKYNENSIGIINSSQFINEEILHAQSFDLLGGGGGGGGGGNDRSGRRRCIEFGGGAATAVVTPPPPTITTVRRRKRKRNRPKNIYDAIKDSRTWLPYNLMH</sequence>
<evidence type="ECO:0000256" key="1">
    <source>
        <dbReference type="SAM" id="MobiDB-lite"/>
    </source>
</evidence>
<proteinExistence type="predicted"/>
<dbReference type="InParanoid" id="A0A1E7EMF5"/>
<keyword evidence="3" id="KW-1185">Reference proteome</keyword>
<reference evidence="2 3" key="1">
    <citation type="submission" date="2016-09" db="EMBL/GenBank/DDBJ databases">
        <title>Extensive genetic diversity and differential bi-allelic expression allows diatom success in the polar Southern Ocean.</title>
        <authorList>
            <consortium name="DOE Joint Genome Institute"/>
            <person name="Mock T."/>
            <person name="Otillar R.P."/>
            <person name="Strauss J."/>
            <person name="Dupont C."/>
            <person name="Frickenhaus S."/>
            <person name="Maumus F."/>
            <person name="Mcmullan M."/>
            <person name="Sanges R."/>
            <person name="Schmutz J."/>
            <person name="Toseland A."/>
            <person name="Valas R."/>
            <person name="Veluchamy A."/>
            <person name="Ward B.J."/>
            <person name="Allen A."/>
            <person name="Barry K."/>
            <person name="Falciatore A."/>
            <person name="Ferrante M."/>
            <person name="Fortunato A.E."/>
            <person name="Gloeckner G."/>
            <person name="Gruber A."/>
            <person name="Hipkin R."/>
            <person name="Janech M."/>
            <person name="Kroth P."/>
            <person name="Leese F."/>
            <person name="Lindquist E."/>
            <person name="Lyon B.R."/>
            <person name="Martin J."/>
            <person name="Mayer C."/>
            <person name="Parker M."/>
            <person name="Quesneville H."/>
            <person name="Raymond J."/>
            <person name="Uhlig C."/>
            <person name="Valentin K.U."/>
            <person name="Worden A.Z."/>
            <person name="Armbrust E.V."/>
            <person name="Bowler C."/>
            <person name="Green B."/>
            <person name="Moulton V."/>
            <person name="Van Oosterhout C."/>
            <person name="Grigoriev I."/>
        </authorList>
    </citation>
    <scope>NUCLEOTIDE SEQUENCE [LARGE SCALE GENOMIC DNA]</scope>
    <source>
        <strain evidence="2 3">CCMP1102</strain>
    </source>
</reference>